<dbReference type="Pfam" id="PF14247">
    <property type="entry name" value="DUF4344"/>
    <property type="match status" value="1"/>
</dbReference>
<evidence type="ECO:0000313" key="1">
    <source>
        <dbReference type="EMBL" id="GAA0481621.1"/>
    </source>
</evidence>
<name>A0ABP3KKA0_9ACTN</name>
<dbReference type="EMBL" id="BAAABY010000037">
    <property type="protein sequence ID" value="GAA0481621.1"/>
    <property type="molecule type" value="Genomic_DNA"/>
</dbReference>
<dbReference type="InterPro" id="IPR025644">
    <property type="entry name" value="DUF4344"/>
</dbReference>
<keyword evidence="2" id="KW-1185">Reference proteome</keyword>
<dbReference type="RefSeq" id="WP_346097750.1">
    <property type="nucleotide sequence ID" value="NZ_BAAABY010000037.1"/>
</dbReference>
<proteinExistence type="predicted"/>
<gene>
    <name evidence="1" type="ORF">GCM10010361_53050</name>
</gene>
<sequence>MTGKHAAPKARSRRSAALRRTVLTTTALTGLSATLVAASPGWADSDRAVAGHAAAPARGLVPQYLEPGRGDADERAFLQRNRLLERVSGKINGKLDVPAKIRMTGRSCGNSDIAYDPEKGRIDVCYEFVAEVRDMFRDAGYGKVGERTAGVVSETLYHESAHALIDKLRLPFTGHEEDAADQFAAYHLVPQGRKGQRSLLAAAQNYDLYARQEAGRVDFSDEHSPSAARAANYRSYLYGAAPKRWAALVDGKHLTRARSAYSREEYADLRTGWSHLLRPHLRRR</sequence>
<evidence type="ECO:0008006" key="3">
    <source>
        <dbReference type="Google" id="ProtNLM"/>
    </source>
</evidence>
<protein>
    <recommendedName>
        <fullName evidence="3">Metalloprotease</fullName>
    </recommendedName>
</protein>
<organism evidence="1 2">
    <name type="scientific">Streptomyces olivaceiscleroticus</name>
    <dbReference type="NCBI Taxonomy" id="68245"/>
    <lineage>
        <taxon>Bacteria</taxon>
        <taxon>Bacillati</taxon>
        <taxon>Actinomycetota</taxon>
        <taxon>Actinomycetes</taxon>
        <taxon>Kitasatosporales</taxon>
        <taxon>Streptomycetaceae</taxon>
        <taxon>Streptomyces</taxon>
    </lineage>
</organism>
<accession>A0ABP3KKA0</accession>
<comment type="caution">
    <text evidence="1">The sequence shown here is derived from an EMBL/GenBank/DDBJ whole genome shotgun (WGS) entry which is preliminary data.</text>
</comment>
<evidence type="ECO:0000313" key="2">
    <source>
        <dbReference type="Proteomes" id="UP001500909"/>
    </source>
</evidence>
<reference evidence="2" key="1">
    <citation type="journal article" date="2019" name="Int. J. Syst. Evol. Microbiol.">
        <title>The Global Catalogue of Microorganisms (GCM) 10K type strain sequencing project: providing services to taxonomists for standard genome sequencing and annotation.</title>
        <authorList>
            <consortium name="The Broad Institute Genomics Platform"/>
            <consortium name="The Broad Institute Genome Sequencing Center for Infectious Disease"/>
            <person name="Wu L."/>
            <person name="Ma J."/>
        </authorList>
    </citation>
    <scope>NUCLEOTIDE SEQUENCE [LARGE SCALE GENOMIC DNA]</scope>
    <source>
        <strain evidence="2">JCM 4805</strain>
    </source>
</reference>
<dbReference type="Proteomes" id="UP001500909">
    <property type="component" value="Unassembled WGS sequence"/>
</dbReference>